<dbReference type="InterPro" id="IPR035437">
    <property type="entry name" value="SNase_OB-fold_sf"/>
</dbReference>
<dbReference type="Pfam" id="PF00565">
    <property type="entry name" value="SNase"/>
    <property type="match status" value="1"/>
</dbReference>
<dbReference type="EMBL" id="WMII01000001">
    <property type="protein sequence ID" value="MTH62659.1"/>
    <property type="molecule type" value="Genomic_DNA"/>
</dbReference>
<comment type="caution">
    <text evidence="2">The sequence shown here is derived from an EMBL/GenBank/DDBJ whole genome shotgun (WGS) entry which is preliminary data.</text>
</comment>
<protein>
    <recommendedName>
        <fullName evidence="1">Excalibur calcium-binding domain-containing protein</fullName>
    </recommendedName>
</protein>
<dbReference type="InterPro" id="IPR008613">
    <property type="entry name" value="Excalibur_Ca-bd_domain"/>
</dbReference>
<reference evidence="2 3" key="1">
    <citation type="submission" date="2019-11" db="EMBL/GenBank/DDBJ databases">
        <authorList>
            <person name="Dong K."/>
        </authorList>
    </citation>
    <scope>NUCLEOTIDE SEQUENCE [LARGE SCALE GENOMIC DNA]</scope>
    <source>
        <strain evidence="2 3">DK608</strain>
    </source>
</reference>
<evidence type="ECO:0000313" key="3">
    <source>
        <dbReference type="Proteomes" id="UP000478740"/>
    </source>
</evidence>
<dbReference type="Proteomes" id="UP000478740">
    <property type="component" value="Unassembled WGS sequence"/>
</dbReference>
<dbReference type="Gene3D" id="2.40.50.90">
    <property type="match status" value="1"/>
</dbReference>
<organism evidence="2 3">
    <name type="scientific">Paracoccus shanxieyensis</name>
    <dbReference type="NCBI Taxonomy" id="2675752"/>
    <lineage>
        <taxon>Bacteria</taxon>
        <taxon>Pseudomonadati</taxon>
        <taxon>Pseudomonadota</taxon>
        <taxon>Alphaproteobacteria</taxon>
        <taxon>Rhodobacterales</taxon>
        <taxon>Paracoccaceae</taxon>
        <taxon>Paracoccus</taxon>
    </lineage>
</organism>
<accession>A0A6L6IS24</accession>
<name>A0A6L6IS24_9RHOB</name>
<sequence length="159" mass="17847">MRAVSRPCGVVTQCGAMASGGLHRNRYRPLWRSVAECSVGKDSLNRWMVREGWAVAYRQYSTDYVPDETRARNAAVGIWASTFDMPWDWRRGLRQSEADPQSPHLQRLMQMAKGGYSCSPRKTCGAIGSCEEAIWYLNNCGWGGKLDRDSDGVPCESMC</sequence>
<gene>
    <name evidence="2" type="ORF">GL284_00070</name>
</gene>
<dbReference type="SUPFAM" id="SSF50199">
    <property type="entry name" value="Staphylococcal nuclease"/>
    <property type="match status" value="1"/>
</dbReference>
<evidence type="ECO:0000259" key="1">
    <source>
        <dbReference type="SMART" id="SM00894"/>
    </source>
</evidence>
<keyword evidence="3" id="KW-1185">Reference proteome</keyword>
<evidence type="ECO:0000313" key="2">
    <source>
        <dbReference type="EMBL" id="MTH62659.1"/>
    </source>
</evidence>
<dbReference type="InterPro" id="IPR016071">
    <property type="entry name" value="Staphylococal_nuclease_OB-fold"/>
</dbReference>
<feature type="domain" description="Excalibur calcium-binding" evidence="1">
    <location>
        <begin position="120"/>
        <end position="156"/>
    </location>
</feature>
<proteinExistence type="predicted"/>
<dbReference type="Pfam" id="PF05901">
    <property type="entry name" value="Excalibur"/>
    <property type="match status" value="1"/>
</dbReference>
<dbReference type="AlphaFoldDB" id="A0A6L6IS24"/>
<dbReference type="SMART" id="SM00894">
    <property type="entry name" value="Excalibur"/>
    <property type="match status" value="1"/>
</dbReference>